<reference evidence="1 2" key="1">
    <citation type="submission" date="2018-09" db="EMBL/GenBank/DDBJ databases">
        <title>Genomic investigation of the strawberry pathogen Phytophthora fragariae indicates pathogenicity is determined by transcriptional variation in three key races.</title>
        <authorList>
            <person name="Adams T.M."/>
            <person name="Armitage A.D."/>
            <person name="Sobczyk M.K."/>
            <person name="Bates H.J."/>
            <person name="Dunwell J.M."/>
            <person name="Nellist C.F."/>
            <person name="Harrison R.J."/>
        </authorList>
    </citation>
    <scope>NUCLEOTIDE SEQUENCE [LARGE SCALE GENOMIC DNA]</scope>
    <source>
        <strain evidence="1 2">NOV-77</strain>
    </source>
</reference>
<comment type="caution">
    <text evidence="1">The sequence shown here is derived from an EMBL/GenBank/DDBJ whole genome shotgun (WGS) entry which is preliminary data.</text>
</comment>
<gene>
    <name evidence="1" type="ORF">PF008_g13432</name>
</gene>
<dbReference type="AlphaFoldDB" id="A0A6G0RLE0"/>
<name>A0A6G0RLE0_9STRA</name>
<evidence type="ECO:0000313" key="2">
    <source>
        <dbReference type="Proteomes" id="UP000486351"/>
    </source>
</evidence>
<accession>A0A6G0RLE0</accession>
<protein>
    <submittedName>
        <fullName evidence="1">Uncharacterized protein</fullName>
    </submittedName>
</protein>
<evidence type="ECO:0000313" key="1">
    <source>
        <dbReference type="EMBL" id="KAE9335557.1"/>
    </source>
</evidence>
<proteinExistence type="predicted"/>
<dbReference type="Proteomes" id="UP000486351">
    <property type="component" value="Unassembled WGS sequence"/>
</dbReference>
<organism evidence="1 2">
    <name type="scientific">Phytophthora fragariae</name>
    <dbReference type="NCBI Taxonomy" id="53985"/>
    <lineage>
        <taxon>Eukaryota</taxon>
        <taxon>Sar</taxon>
        <taxon>Stramenopiles</taxon>
        <taxon>Oomycota</taxon>
        <taxon>Peronosporomycetes</taxon>
        <taxon>Peronosporales</taxon>
        <taxon>Peronosporaceae</taxon>
        <taxon>Phytophthora</taxon>
    </lineage>
</organism>
<dbReference type="EMBL" id="QXFY01000791">
    <property type="protein sequence ID" value="KAE9335557.1"/>
    <property type="molecule type" value="Genomic_DNA"/>
</dbReference>
<sequence>MEAISDISTELFYFVTVSVSSIGAACYESRSELTWLAAGAVIWMITEPIRGIGSRFVSEISTFALKWGLLAKLCVRRYCRYIRGPAVQGQPLRVKSWKMFEALLATPIVVLEARKARDDGLGRLLYKWADAFYEYWCVFLPESWTYARRVTSKYYAGITWSRTGRLPGPGCYGNYSGRLGLYSPTPSSTEFYSSTNSSSGPVAGRLDS</sequence>